<feature type="domain" description="Restriction endonuclease type IV Mrr" evidence="1">
    <location>
        <begin position="244"/>
        <end position="362"/>
    </location>
</feature>
<dbReference type="SUPFAM" id="SSF48371">
    <property type="entry name" value="ARM repeat"/>
    <property type="match status" value="1"/>
</dbReference>
<sequence>MSQSDIETRIDSLLEQLERGDLLERPALLEQIVALGADAIAGLLQRSEHSQAKTALRELVAQLEGDERERACTMLRSGVRRDRAVSARMLALKLLGEYFTDLTGFIEKVVETALDTGESNEVRARALLTLAAAALDGATARELSGKLLSMEALGGTEKAGLRAAAFECFVEHAEHLPVDVTMASLDPFLIAEGAGVRTLGLKLLAAVGDIDAVERIAMLPTANEDASAQTAIETILARPINLYALRWEHFEHFVGQLLRSMGHLDVEITRTVRDDGVDVISYREREDFGRQTRERWVVQCKRWTKSDVDVKALEEFVCRSREQDAKHALFITTSGYTKRAQDYADAHLNAIEIIDGDQLIGILERQFGPGRYVIRGRD</sequence>
<evidence type="ECO:0000259" key="1">
    <source>
        <dbReference type="Pfam" id="PF04471"/>
    </source>
</evidence>
<proteinExistence type="predicted"/>
<dbReference type="RefSeq" id="WP_106392279.1">
    <property type="nucleotide sequence ID" value="NZ_PVNK01000141.1"/>
</dbReference>
<protein>
    <submittedName>
        <fullName evidence="2">Restriction endonuclease</fullName>
    </submittedName>
</protein>
<dbReference type="InterPro" id="IPR011856">
    <property type="entry name" value="tRNA_endonuc-like_dom_sf"/>
</dbReference>
<dbReference type="InterPro" id="IPR052906">
    <property type="entry name" value="Type_IV_Methyl-Rstrct_Enzyme"/>
</dbReference>
<dbReference type="Gene3D" id="3.40.1350.10">
    <property type="match status" value="1"/>
</dbReference>
<dbReference type="Proteomes" id="UP000237968">
    <property type="component" value="Unassembled WGS sequence"/>
</dbReference>
<evidence type="ECO:0000313" key="3">
    <source>
        <dbReference type="Proteomes" id="UP000237968"/>
    </source>
</evidence>
<dbReference type="Pfam" id="PF04471">
    <property type="entry name" value="Mrr_cat"/>
    <property type="match status" value="1"/>
</dbReference>
<name>A0A2S9Y2P6_9BACT</name>
<dbReference type="OrthoDB" id="5782056at2"/>
<dbReference type="AlphaFoldDB" id="A0A2S9Y2P6"/>
<comment type="caution">
    <text evidence="2">The sequence shown here is derived from an EMBL/GenBank/DDBJ whole genome shotgun (WGS) entry which is preliminary data.</text>
</comment>
<dbReference type="SUPFAM" id="SSF52980">
    <property type="entry name" value="Restriction endonuclease-like"/>
    <property type="match status" value="1"/>
</dbReference>
<keyword evidence="2" id="KW-0255">Endonuclease</keyword>
<keyword evidence="2" id="KW-0540">Nuclease</keyword>
<dbReference type="InterPro" id="IPR011335">
    <property type="entry name" value="Restrct_endonuc-II-like"/>
</dbReference>
<reference evidence="2 3" key="1">
    <citation type="submission" date="2018-03" db="EMBL/GenBank/DDBJ databases">
        <title>Draft Genome Sequences of the Obligatory Marine Myxobacteria Enhygromyxa salina SWB005.</title>
        <authorList>
            <person name="Poehlein A."/>
            <person name="Moghaddam J.A."/>
            <person name="Harms H."/>
            <person name="Alanjari M."/>
            <person name="Koenig G.M."/>
            <person name="Daniel R."/>
            <person name="Schaeberle T.F."/>
        </authorList>
    </citation>
    <scope>NUCLEOTIDE SEQUENCE [LARGE SCALE GENOMIC DNA]</scope>
    <source>
        <strain evidence="2 3">SWB005</strain>
    </source>
</reference>
<accession>A0A2S9Y2P6</accession>
<keyword evidence="3" id="KW-1185">Reference proteome</keyword>
<dbReference type="GO" id="GO:0003677">
    <property type="term" value="F:DNA binding"/>
    <property type="evidence" value="ECO:0007669"/>
    <property type="project" value="InterPro"/>
</dbReference>
<dbReference type="GO" id="GO:0009307">
    <property type="term" value="P:DNA restriction-modification system"/>
    <property type="evidence" value="ECO:0007669"/>
    <property type="project" value="InterPro"/>
</dbReference>
<gene>
    <name evidence="2" type="ORF">ENSA5_28960</name>
</gene>
<dbReference type="EMBL" id="PVNK01000141">
    <property type="protein sequence ID" value="PRP99387.1"/>
    <property type="molecule type" value="Genomic_DNA"/>
</dbReference>
<keyword evidence="2" id="KW-0378">Hydrolase</keyword>
<dbReference type="InterPro" id="IPR007560">
    <property type="entry name" value="Restrct_endonuc_IV_Mrr"/>
</dbReference>
<dbReference type="InterPro" id="IPR016024">
    <property type="entry name" value="ARM-type_fold"/>
</dbReference>
<dbReference type="PANTHER" id="PTHR30015:SF7">
    <property type="entry name" value="TYPE IV METHYL-DIRECTED RESTRICTION ENZYME ECOKMRR"/>
    <property type="match status" value="1"/>
</dbReference>
<evidence type="ECO:0000313" key="2">
    <source>
        <dbReference type="EMBL" id="PRP99387.1"/>
    </source>
</evidence>
<organism evidence="2 3">
    <name type="scientific">Enhygromyxa salina</name>
    <dbReference type="NCBI Taxonomy" id="215803"/>
    <lineage>
        <taxon>Bacteria</taxon>
        <taxon>Pseudomonadati</taxon>
        <taxon>Myxococcota</taxon>
        <taxon>Polyangia</taxon>
        <taxon>Nannocystales</taxon>
        <taxon>Nannocystaceae</taxon>
        <taxon>Enhygromyxa</taxon>
    </lineage>
</organism>
<dbReference type="PANTHER" id="PTHR30015">
    <property type="entry name" value="MRR RESTRICTION SYSTEM PROTEIN"/>
    <property type="match status" value="1"/>
</dbReference>
<dbReference type="GO" id="GO:0015666">
    <property type="term" value="F:restriction endodeoxyribonuclease activity"/>
    <property type="evidence" value="ECO:0007669"/>
    <property type="project" value="TreeGrafter"/>
</dbReference>